<dbReference type="SUPFAM" id="SSF88723">
    <property type="entry name" value="PIN domain-like"/>
    <property type="match status" value="1"/>
</dbReference>
<name>A0AAN7PVI0_9COLE</name>
<dbReference type="Pfam" id="PF00867">
    <property type="entry name" value="XPG_I"/>
    <property type="match status" value="1"/>
</dbReference>
<dbReference type="Proteomes" id="UP001353858">
    <property type="component" value="Unassembled WGS sequence"/>
</dbReference>
<dbReference type="SUPFAM" id="SSF47807">
    <property type="entry name" value="5' to 3' exonuclease, C-terminal subdomain"/>
    <property type="match status" value="1"/>
</dbReference>
<dbReference type="GO" id="GO:0008821">
    <property type="term" value="F:crossover junction DNA endonuclease activity"/>
    <property type="evidence" value="ECO:0007669"/>
    <property type="project" value="UniProtKB-ARBA"/>
</dbReference>
<evidence type="ECO:0000256" key="6">
    <source>
        <dbReference type="ARBA" id="ARBA00022801"/>
    </source>
</evidence>
<comment type="similarity">
    <text evidence="10">Belongs to the XPG/RAD2 endonuclease family. GEN subfamily.</text>
</comment>
<dbReference type="PANTHER" id="PTHR11081">
    <property type="entry name" value="FLAP ENDONUCLEASE FAMILY MEMBER"/>
    <property type="match status" value="1"/>
</dbReference>
<evidence type="ECO:0000256" key="4">
    <source>
        <dbReference type="ARBA" id="ARBA00022759"/>
    </source>
</evidence>
<evidence type="ECO:0000256" key="3">
    <source>
        <dbReference type="ARBA" id="ARBA00022723"/>
    </source>
</evidence>
<accession>A0AAN7PVI0</accession>
<keyword evidence="9" id="KW-0539">Nucleus</keyword>
<dbReference type="SMART" id="SM00484">
    <property type="entry name" value="XPGI"/>
    <property type="match status" value="1"/>
</dbReference>
<dbReference type="PANTHER" id="PTHR11081:SF70">
    <property type="entry name" value="FLAP ENDONUCLEASE GEN HOMOLOG 1"/>
    <property type="match status" value="1"/>
</dbReference>
<dbReference type="InterPro" id="IPR036279">
    <property type="entry name" value="5-3_exonuclease_C_sf"/>
</dbReference>
<dbReference type="AlphaFoldDB" id="A0AAN7PVI0"/>
<evidence type="ECO:0000256" key="1">
    <source>
        <dbReference type="ARBA" id="ARBA00001946"/>
    </source>
</evidence>
<feature type="domain" description="XPG-I" evidence="11">
    <location>
        <begin position="121"/>
        <end position="199"/>
    </location>
</feature>
<dbReference type="GO" id="GO:0006281">
    <property type="term" value="P:DNA repair"/>
    <property type="evidence" value="ECO:0007669"/>
    <property type="project" value="UniProtKB-KW"/>
</dbReference>
<keyword evidence="2" id="KW-0540">Nuclease</keyword>
<dbReference type="FunFam" id="1.10.150.20:FF:000030">
    <property type="entry name" value="Flap endonuclease GEN-like 1"/>
    <property type="match status" value="1"/>
</dbReference>
<reference evidence="14" key="1">
    <citation type="submission" date="2023-01" db="EMBL/GenBank/DDBJ databases">
        <title>Key to firefly adult light organ development and bioluminescence: homeobox transcription factors regulate luciferase expression and transportation to peroxisome.</title>
        <authorList>
            <person name="Fu X."/>
        </authorList>
    </citation>
    <scope>NUCLEOTIDE SEQUENCE [LARGE SCALE GENOMIC DNA]</scope>
</reference>
<evidence type="ECO:0000256" key="2">
    <source>
        <dbReference type="ARBA" id="ARBA00022722"/>
    </source>
</evidence>
<evidence type="ECO:0000313" key="13">
    <source>
        <dbReference type="EMBL" id="KAK4878479.1"/>
    </source>
</evidence>
<evidence type="ECO:0000256" key="9">
    <source>
        <dbReference type="ARBA" id="ARBA00023242"/>
    </source>
</evidence>
<sequence>MGIKHLWSILSPFGERKPLYELQGKTVAIDLSCWVCEAQNVTDNNIQPKMYLRNLYFRTCYLLLMQVNPVFVLEGKAPQLKLGTIASRNAIQFKDTKSKHNPKTVRSRFNTVLRSCEEMLQCMGIACVKGTGEAESLCAYLNEDGLVHGCISQDSDCFAYGAKIVYRNFSISQQGAQAGAGAVDVYDIHKIMNETKFGRNKMIALALLCGSDYGTGVFGIGKEAALKLFECVSDDEILDRIKTWRNNSHIYEIFQKELADKNVCSSCGHGGKVQSHIKNGCVKCSTTKGCDFSKFKNKCLQIKNEVNIRNKALEDPNFPSEEIINEFLIRKDNVSKLNLQWTQPDLTKFVKFAVKHLQWEYVYAFEKFLPILTRWQLLHKINVITPSVIKKVRNPKGVPSFEIIWTDSKGLYNELIPTNELLDVNLEKLWSTIEPQQLVVNTYPDLVRMFEESKAKPKKRKKVKNTIDDIDKMLANTSISEPKVKKGKCKTIESYFKKAVMNNFKSEKVSNSEQNDSFNLDLSKFGDESDLDLSDVVDEIVSRKLNYLEKVSDSTNINLNTSTFFITEAVDEDLFEQSMVVTKDSSDEEEDSFVAEYVPLLTRLQCKS</sequence>
<organism evidence="13 14">
    <name type="scientific">Aquatica leii</name>
    <dbReference type="NCBI Taxonomy" id="1421715"/>
    <lineage>
        <taxon>Eukaryota</taxon>
        <taxon>Metazoa</taxon>
        <taxon>Ecdysozoa</taxon>
        <taxon>Arthropoda</taxon>
        <taxon>Hexapoda</taxon>
        <taxon>Insecta</taxon>
        <taxon>Pterygota</taxon>
        <taxon>Neoptera</taxon>
        <taxon>Endopterygota</taxon>
        <taxon>Coleoptera</taxon>
        <taxon>Polyphaga</taxon>
        <taxon>Elateriformia</taxon>
        <taxon>Elateroidea</taxon>
        <taxon>Lampyridae</taxon>
        <taxon>Luciolinae</taxon>
        <taxon>Aquatica</taxon>
    </lineage>
</organism>
<dbReference type="GO" id="GO:0046872">
    <property type="term" value="F:metal ion binding"/>
    <property type="evidence" value="ECO:0007669"/>
    <property type="project" value="UniProtKB-KW"/>
</dbReference>
<evidence type="ECO:0000313" key="14">
    <source>
        <dbReference type="Proteomes" id="UP001353858"/>
    </source>
</evidence>
<keyword evidence="8" id="KW-0234">DNA repair</keyword>
<keyword evidence="7" id="KW-0460">Magnesium</keyword>
<comment type="caution">
    <text evidence="13">The sequence shown here is derived from an EMBL/GenBank/DDBJ whole genome shotgun (WGS) entry which is preliminary data.</text>
</comment>
<feature type="domain" description="XPG N-terminal" evidence="12">
    <location>
        <begin position="1"/>
        <end position="95"/>
    </location>
</feature>
<dbReference type="GO" id="GO:0017108">
    <property type="term" value="F:5'-flap endonuclease activity"/>
    <property type="evidence" value="ECO:0007669"/>
    <property type="project" value="UniProtKB-ARBA"/>
</dbReference>
<dbReference type="Pfam" id="PF18704">
    <property type="entry name" value="Chromo_2"/>
    <property type="match status" value="1"/>
</dbReference>
<dbReference type="InterPro" id="IPR029060">
    <property type="entry name" value="PIN-like_dom_sf"/>
</dbReference>
<evidence type="ECO:0000256" key="7">
    <source>
        <dbReference type="ARBA" id="ARBA00022842"/>
    </source>
</evidence>
<comment type="cofactor">
    <cofactor evidence="1">
        <name>Mg(2+)</name>
        <dbReference type="ChEBI" id="CHEBI:18420"/>
    </cofactor>
</comment>
<dbReference type="EMBL" id="JARPUR010000004">
    <property type="protein sequence ID" value="KAK4878479.1"/>
    <property type="molecule type" value="Genomic_DNA"/>
</dbReference>
<keyword evidence="6" id="KW-0378">Hydrolase</keyword>
<dbReference type="Gene3D" id="3.40.50.1010">
    <property type="entry name" value="5'-nuclease"/>
    <property type="match status" value="1"/>
</dbReference>
<gene>
    <name evidence="13" type="ORF">RN001_010985</name>
</gene>
<dbReference type="InterPro" id="IPR006084">
    <property type="entry name" value="XPG/Rad2"/>
</dbReference>
<keyword evidence="14" id="KW-1185">Reference proteome</keyword>
<dbReference type="CDD" id="cd09869">
    <property type="entry name" value="PIN_GEN1"/>
    <property type="match status" value="1"/>
</dbReference>
<dbReference type="GO" id="GO:0000400">
    <property type="term" value="F:four-way junction DNA binding"/>
    <property type="evidence" value="ECO:0007669"/>
    <property type="project" value="UniProtKB-ARBA"/>
</dbReference>
<dbReference type="InterPro" id="IPR041012">
    <property type="entry name" value="GEN_chromo"/>
</dbReference>
<dbReference type="SMART" id="SM00485">
    <property type="entry name" value="XPGN"/>
    <property type="match status" value="1"/>
</dbReference>
<dbReference type="PRINTS" id="PR00853">
    <property type="entry name" value="XPGRADSUPER"/>
</dbReference>
<keyword evidence="5" id="KW-0227">DNA damage</keyword>
<protein>
    <recommendedName>
        <fullName evidence="15">Flap endonuclease GEN</fullName>
    </recommendedName>
</protein>
<dbReference type="InterPro" id="IPR006086">
    <property type="entry name" value="XPG-I_dom"/>
</dbReference>
<keyword evidence="4" id="KW-0255">Endonuclease</keyword>
<dbReference type="Gene3D" id="1.10.150.20">
    <property type="entry name" value="5' to 3' exonuclease, C-terminal subdomain"/>
    <property type="match status" value="1"/>
</dbReference>
<evidence type="ECO:0000256" key="10">
    <source>
        <dbReference type="ARBA" id="ARBA00038112"/>
    </source>
</evidence>
<dbReference type="InterPro" id="IPR006085">
    <property type="entry name" value="XPG_DNA_repair_N"/>
</dbReference>
<evidence type="ECO:0000256" key="8">
    <source>
        <dbReference type="ARBA" id="ARBA00023204"/>
    </source>
</evidence>
<keyword evidence="3" id="KW-0479">Metal-binding</keyword>
<evidence type="ECO:0008006" key="15">
    <source>
        <dbReference type="Google" id="ProtNLM"/>
    </source>
</evidence>
<dbReference type="Pfam" id="PF00752">
    <property type="entry name" value="XPG_N"/>
    <property type="match status" value="1"/>
</dbReference>
<evidence type="ECO:0000259" key="12">
    <source>
        <dbReference type="SMART" id="SM00485"/>
    </source>
</evidence>
<evidence type="ECO:0000256" key="5">
    <source>
        <dbReference type="ARBA" id="ARBA00022763"/>
    </source>
</evidence>
<evidence type="ECO:0000259" key="11">
    <source>
        <dbReference type="SMART" id="SM00484"/>
    </source>
</evidence>
<proteinExistence type="inferred from homology"/>